<organism evidence="1 2">
    <name type="scientific">Acidaminobacter hydrogenoformans DSM 2784</name>
    <dbReference type="NCBI Taxonomy" id="1120920"/>
    <lineage>
        <taxon>Bacteria</taxon>
        <taxon>Bacillati</taxon>
        <taxon>Bacillota</taxon>
        <taxon>Clostridia</taxon>
        <taxon>Peptostreptococcales</taxon>
        <taxon>Acidaminobacteraceae</taxon>
        <taxon>Acidaminobacter</taxon>
    </lineage>
</organism>
<dbReference type="GO" id="GO:0008967">
    <property type="term" value="F:phosphoglycolate phosphatase activity"/>
    <property type="evidence" value="ECO:0007669"/>
    <property type="project" value="TreeGrafter"/>
</dbReference>
<dbReference type="NCBIfam" id="TIGR01549">
    <property type="entry name" value="HAD-SF-IA-v1"/>
    <property type="match status" value="1"/>
</dbReference>
<dbReference type="Pfam" id="PF13419">
    <property type="entry name" value="HAD_2"/>
    <property type="match status" value="1"/>
</dbReference>
<dbReference type="InterPro" id="IPR036412">
    <property type="entry name" value="HAD-like_sf"/>
</dbReference>
<dbReference type="PANTHER" id="PTHR43434">
    <property type="entry name" value="PHOSPHOGLYCOLATE PHOSPHATASE"/>
    <property type="match status" value="1"/>
</dbReference>
<dbReference type="STRING" id="1120920.SAMN03080599_01544"/>
<dbReference type="GO" id="GO:0006281">
    <property type="term" value="P:DNA repair"/>
    <property type="evidence" value="ECO:0007669"/>
    <property type="project" value="TreeGrafter"/>
</dbReference>
<dbReference type="InterPro" id="IPR006439">
    <property type="entry name" value="HAD-SF_hydro_IA"/>
</dbReference>
<protein>
    <submittedName>
        <fullName evidence="1">Haloacid dehalogenase superfamily, subfamily IA, variant 3 with third motif having DD or ED/haloacid dehalogenase superfamily, subfamily IA, variant 1 with third motif having Dx(3-4)D or Dx(3-4)E</fullName>
    </submittedName>
</protein>
<dbReference type="Gene3D" id="1.10.150.240">
    <property type="entry name" value="Putative phosphatase, domain 2"/>
    <property type="match status" value="1"/>
</dbReference>
<dbReference type="AlphaFoldDB" id="A0A1G5RZ39"/>
<dbReference type="SFLD" id="SFLDS00003">
    <property type="entry name" value="Haloacid_Dehalogenase"/>
    <property type="match status" value="1"/>
</dbReference>
<sequence length="233" mass="26865">MENLELKEKNNISDGHLTLAALPKHFKGFLFDMDGTLFDSMRMWRHLMPDYLKTHGIELPREVHKAMQGNTLGQVIQVVAELYNEHLDEQEMFEYYDQRLRAAYGEQVGFKPFALEYLQYLRAHERKLALVTTTDRVYVDVLFERFGLHDYFEVILTISDVGAGKNKPDIYHEASQRLGLGVQECVVFEDALFALETARAAGYVTIGVEDHGHVDEETLAKSCDLMIKSWDWA</sequence>
<dbReference type="RefSeq" id="WP_170829354.1">
    <property type="nucleotide sequence ID" value="NZ_FMWL01000006.1"/>
</dbReference>
<keyword evidence="2" id="KW-1185">Reference proteome</keyword>
<dbReference type="InterPro" id="IPR023198">
    <property type="entry name" value="PGP-like_dom2"/>
</dbReference>
<reference evidence="1 2" key="1">
    <citation type="submission" date="2016-10" db="EMBL/GenBank/DDBJ databases">
        <authorList>
            <person name="de Groot N.N."/>
        </authorList>
    </citation>
    <scope>NUCLEOTIDE SEQUENCE [LARGE SCALE GENOMIC DNA]</scope>
    <source>
        <strain evidence="1 2">DSM 2784</strain>
    </source>
</reference>
<proteinExistence type="predicted"/>
<dbReference type="PRINTS" id="PR00413">
    <property type="entry name" value="HADHALOGNASE"/>
</dbReference>
<evidence type="ECO:0000313" key="2">
    <source>
        <dbReference type="Proteomes" id="UP000199208"/>
    </source>
</evidence>
<dbReference type="NCBIfam" id="TIGR01509">
    <property type="entry name" value="HAD-SF-IA-v3"/>
    <property type="match status" value="1"/>
</dbReference>
<dbReference type="InterPro" id="IPR050155">
    <property type="entry name" value="HAD-like_hydrolase_sf"/>
</dbReference>
<dbReference type="SFLD" id="SFLDG01135">
    <property type="entry name" value="C1.5.6:_HAD__Beta-PGM__Phospha"/>
    <property type="match status" value="1"/>
</dbReference>
<dbReference type="Proteomes" id="UP000199208">
    <property type="component" value="Unassembled WGS sequence"/>
</dbReference>
<dbReference type="InterPro" id="IPR041492">
    <property type="entry name" value="HAD_2"/>
</dbReference>
<dbReference type="PANTHER" id="PTHR43434:SF1">
    <property type="entry name" value="PHOSPHOGLYCOLATE PHOSPHATASE"/>
    <property type="match status" value="1"/>
</dbReference>
<accession>A0A1G5RZ39</accession>
<dbReference type="EMBL" id="FMWL01000006">
    <property type="protein sequence ID" value="SCZ79020.1"/>
    <property type="molecule type" value="Genomic_DNA"/>
</dbReference>
<dbReference type="SFLD" id="SFLDG01129">
    <property type="entry name" value="C1.5:_HAD__Beta-PGM__Phosphata"/>
    <property type="match status" value="1"/>
</dbReference>
<evidence type="ECO:0000313" key="1">
    <source>
        <dbReference type="EMBL" id="SCZ79020.1"/>
    </source>
</evidence>
<gene>
    <name evidence="1" type="ORF">SAMN03080599_01544</name>
</gene>
<dbReference type="InterPro" id="IPR023214">
    <property type="entry name" value="HAD_sf"/>
</dbReference>
<dbReference type="SUPFAM" id="SSF56784">
    <property type="entry name" value="HAD-like"/>
    <property type="match status" value="1"/>
</dbReference>
<name>A0A1G5RZ39_9FIRM</name>
<dbReference type="Gene3D" id="3.40.50.1000">
    <property type="entry name" value="HAD superfamily/HAD-like"/>
    <property type="match status" value="1"/>
</dbReference>